<dbReference type="EMBL" id="BAEK01000077">
    <property type="protein sequence ID" value="GAC07233.1"/>
    <property type="molecule type" value="Genomic_DNA"/>
</dbReference>
<proteinExistence type="predicted"/>
<organism evidence="1 2">
    <name type="scientific">Paraglaciecola agarilytica NO2</name>
    <dbReference type="NCBI Taxonomy" id="1125747"/>
    <lineage>
        <taxon>Bacteria</taxon>
        <taxon>Pseudomonadati</taxon>
        <taxon>Pseudomonadota</taxon>
        <taxon>Gammaproteobacteria</taxon>
        <taxon>Alteromonadales</taxon>
        <taxon>Alteromonadaceae</taxon>
        <taxon>Paraglaciecola</taxon>
    </lineage>
</organism>
<protein>
    <submittedName>
        <fullName evidence="1">Uncharacterized protein</fullName>
    </submittedName>
</protein>
<keyword evidence="2" id="KW-1185">Reference proteome</keyword>
<comment type="caution">
    <text evidence="1">The sequence shown here is derived from an EMBL/GenBank/DDBJ whole genome shotgun (WGS) entry which is preliminary data.</text>
</comment>
<gene>
    <name evidence="1" type="ORF">GAGA_4408</name>
</gene>
<dbReference type="Proteomes" id="UP000008372">
    <property type="component" value="Unassembled WGS sequence"/>
</dbReference>
<reference evidence="1 2" key="1">
    <citation type="journal article" date="2014" name="Environ. Microbiol.">
        <title>Comparative genomics of the marine bacterial genus Glaciecola reveals the high degree of genomic diversity and genomic characteristic for cold adaptation.</title>
        <authorList>
            <person name="Qin Q.L."/>
            <person name="Xie B.B."/>
            <person name="Yu Y."/>
            <person name="Shu Y.L."/>
            <person name="Rong J.C."/>
            <person name="Zhang Y.J."/>
            <person name="Zhao D.L."/>
            <person name="Chen X.L."/>
            <person name="Zhang X.Y."/>
            <person name="Chen B."/>
            <person name="Zhou B.C."/>
            <person name="Zhang Y.Z."/>
        </authorList>
    </citation>
    <scope>NUCLEOTIDE SEQUENCE [LARGE SCALE GENOMIC DNA]</scope>
    <source>
        <strain evidence="1 2">NO2</strain>
    </source>
</reference>
<name>A0ABQ0ID70_9ALTE</name>
<accession>A0ABQ0ID70</accession>
<evidence type="ECO:0000313" key="1">
    <source>
        <dbReference type="EMBL" id="GAC07233.1"/>
    </source>
</evidence>
<evidence type="ECO:0000313" key="2">
    <source>
        <dbReference type="Proteomes" id="UP000008372"/>
    </source>
</evidence>
<sequence>MLQHVQKMLQFQRHIDERRKYENRAISIARIAKTNSSNL</sequence>